<evidence type="ECO:0008006" key="3">
    <source>
        <dbReference type="Google" id="ProtNLM"/>
    </source>
</evidence>
<dbReference type="Proteomes" id="UP001589654">
    <property type="component" value="Unassembled WGS sequence"/>
</dbReference>
<organism evidence="1 2">
    <name type="scientific">Echinicola jeungdonensis</name>
    <dbReference type="NCBI Taxonomy" id="709343"/>
    <lineage>
        <taxon>Bacteria</taxon>
        <taxon>Pseudomonadati</taxon>
        <taxon>Bacteroidota</taxon>
        <taxon>Cytophagia</taxon>
        <taxon>Cytophagales</taxon>
        <taxon>Cyclobacteriaceae</taxon>
        <taxon>Echinicola</taxon>
    </lineage>
</organism>
<keyword evidence="2" id="KW-1185">Reference proteome</keyword>
<reference evidence="1 2" key="1">
    <citation type="submission" date="2024-09" db="EMBL/GenBank/DDBJ databases">
        <authorList>
            <person name="Sun Q."/>
            <person name="Mori K."/>
        </authorList>
    </citation>
    <scope>NUCLEOTIDE SEQUENCE [LARGE SCALE GENOMIC DNA]</scope>
    <source>
        <strain evidence="1 2">CECT 7682</strain>
    </source>
</reference>
<accession>A0ABV5J7C4</accession>
<sequence>MKRFILILFFIVLAKESYGQAFYRFRFEEPWSVGAGGGVTQYFGELYSLWKYEEGIQPDYNFSVNVRRTIGTKTRLRLEGSFIQMSGQDPPADPRSLREPRNLHFRARNFEVAFLGEYHWKPVRLNNITRHFLNWYIFAGVGASTNTPKAQLDGEWVSLRPLQLEGNPYPAVIVVFPMGLGMKYKLNVYTDLFIEGNYRFTLTDYMDDISDFDIGDFYQNLLASYGEYGEGPYPDRLRLAVRNNDWLLDNGEPNVEKIKQRIYFDKHGTMRHRIRRGSGLTHRYDGYFTLNIGLEIYFSQDIWENWLRRGRTRQRGWRFW</sequence>
<comment type="caution">
    <text evidence="1">The sequence shown here is derived from an EMBL/GenBank/DDBJ whole genome shotgun (WGS) entry which is preliminary data.</text>
</comment>
<dbReference type="RefSeq" id="WP_290248228.1">
    <property type="nucleotide sequence ID" value="NZ_JAUFQT010000001.1"/>
</dbReference>
<evidence type="ECO:0000313" key="2">
    <source>
        <dbReference type="Proteomes" id="UP001589654"/>
    </source>
</evidence>
<protein>
    <recommendedName>
        <fullName evidence="3">Outer membrane protein beta-barrel domain-containing protein</fullName>
    </recommendedName>
</protein>
<evidence type="ECO:0000313" key="1">
    <source>
        <dbReference type="EMBL" id="MFB9212407.1"/>
    </source>
</evidence>
<gene>
    <name evidence="1" type="ORF">ACFFUR_11375</name>
</gene>
<dbReference type="EMBL" id="JBHMEW010000060">
    <property type="protein sequence ID" value="MFB9212407.1"/>
    <property type="molecule type" value="Genomic_DNA"/>
</dbReference>
<proteinExistence type="predicted"/>
<name>A0ABV5J7C4_9BACT</name>